<dbReference type="SMART" id="SM01250">
    <property type="entry name" value="KAT11"/>
    <property type="match status" value="1"/>
</dbReference>
<evidence type="ECO:0000313" key="19">
    <source>
        <dbReference type="Proteomes" id="UP001148838"/>
    </source>
</evidence>
<keyword evidence="11" id="KW-0539">Nucleus</keyword>
<evidence type="ECO:0000256" key="4">
    <source>
        <dbReference type="ARBA" id="ARBA00022723"/>
    </source>
</evidence>
<evidence type="ECO:0000256" key="15">
    <source>
        <dbReference type="SAM" id="MobiDB-lite"/>
    </source>
</evidence>
<comment type="catalytic activity">
    <reaction evidence="12">
        <text>L-lysyl-[protein] + acetyl-CoA = N(6)-acetyl-L-lysyl-[protein] + CoA + H(+)</text>
        <dbReference type="Rhea" id="RHEA:45948"/>
        <dbReference type="Rhea" id="RHEA-COMP:9752"/>
        <dbReference type="Rhea" id="RHEA-COMP:10731"/>
        <dbReference type="ChEBI" id="CHEBI:15378"/>
        <dbReference type="ChEBI" id="CHEBI:29969"/>
        <dbReference type="ChEBI" id="CHEBI:57287"/>
        <dbReference type="ChEBI" id="CHEBI:57288"/>
        <dbReference type="ChEBI" id="CHEBI:61930"/>
        <dbReference type="EC" id="2.3.1.48"/>
    </reaction>
</comment>
<accession>A0ABQ8T4I3</accession>
<dbReference type="EC" id="2.3.1.48" evidence="2"/>
<evidence type="ECO:0000256" key="10">
    <source>
        <dbReference type="ARBA" id="ARBA00023163"/>
    </source>
</evidence>
<reference evidence="18 19" key="1">
    <citation type="journal article" date="2022" name="Allergy">
        <title>Genome assembly and annotation of Periplaneta americana reveal a comprehensive cockroach allergen profile.</title>
        <authorList>
            <person name="Wang L."/>
            <person name="Xiong Q."/>
            <person name="Saelim N."/>
            <person name="Wang L."/>
            <person name="Nong W."/>
            <person name="Wan A.T."/>
            <person name="Shi M."/>
            <person name="Liu X."/>
            <person name="Cao Q."/>
            <person name="Hui J.H.L."/>
            <person name="Sookrung N."/>
            <person name="Leung T.F."/>
            <person name="Tungtrongchitr A."/>
            <person name="Tsui S.K.W."/>
        </authorList>
    </citation>
    <scope>NUCLEOTIDE SEQUENCE [LARGE SCALE GENOMIC DNA]</scope>
    <source>
        <strain evidence="18">PWHHKU_190912</strain>
    </source>
</reference>
<dbReference type="InterPro" id="IPR000197">
    <property type="entry name" value="Znf_TAZ"/>
</dbReference>
<evidence type="ECO:0000256" key="6">
    <source>
        <dbReference type="ARBA" id="ARBA00022833"/>
    </source>
</evidence>
<dbReference type="InterPro" id="IPR013178">
    <property type="entry name" value="Histone_AcTrfase_Rtt109/CBP"/>
</dbReference>
<feature type="zinc finger region" description="TAZ-type" evidence="13">
    <location>
        <begin position="350"/>
        <end position="431"/>
    </location>
</feature>
<feature type="coiled-coil region" evidence="14">
    <location>
        <begin position="199"/>
        <end position="226"/>
    </location>
</feature>
<keyword evidence="19" id="KW-1185">Reference proteome</keyword>
<evidence type="ECO:0000256" key="12">
    <source>
        <dbReference type="ARBA" id="ARBA00048017"/>
    </source>
</evidence>
<feature type="domain" description="CBP/p300-type HAT" evidence="17">
    <location>
        <begin position="1"/>
        <end position="402"/>
    </location>
</feature>
<name>A0ABQ8T4I3_PERAM</name>
<protein>
    <recommendedName>
        <fullName evidence="2">histone acetyltransferase</fullName>
        <ecNumber evidence="2">2.3.1.48</ecNumber>
    </recommendedName>
</protein>
<keyword evidence="4 13" id="KW-0479">Metal-binding</keyword>
<organism evidence="18 19">
    <name type="scientific">Periplaneta americana</name>
    <name type="common">American cockroach</name>
    <name type="synonym">Blatta americana</name>
    <dbReference type="NCBI Taxonomy" id="6978"/>
    <lineage>
        <taxon>Eukaryota</taxon>
        <taxon>Metazoa</taxon>
        <taxon>Ecdysozoa</taxon>
        <taxon>Arthropoda</taxon>
        <taxon>Hexapoda</taxon>
        <taxon>Insecta</taxon>
        <taxon>Pterygota</taxon>
        <taxon>Neoptera</taxon>
        <taxon>Polyneoptera</taxon>
        <taxon>Dictyoptera</taxon>
        <taxon>Blattodea</taxon>
        <taxon>Blattoidea</taxon>
        <taxon>Blattidae</taxon>
        <taxon>Blattinae</taxon>
        <taxon>Periplaneta</taxon>
    </lineage>
</organism>
<evidence type="ECO:0000259" key="16">
    <source>
        <dbReference type="PROSITE" id="PS50134"/>
    </source>
</evidence>
<keyword evidence="10" id="KW-0804">Transcription</keyword>
<evidence type="ECO:0000256" key="9">
    <source>
        <dbReference type="ARBA" id="ARBA00023159"/>
    </source>
</evidence>
<feature type="compositionally biased region" description="Basic residues" evidence="15">
    <location>
        <begin position="245"/>
        <end position="265"/>
    </location>
</feature>
<dbReference type="SUPFAM" id="SSF57933">
    <property type="entry name" value="TAZ domain"/>
    <property type="match status" value="1"/>
</dbReference>
<gene>
    <name evidence="18" type="ORF">ANN_11009</name>
</gene>
<dbReference type="SMART" id="SM00551">
    <property type="entry name" value="ZnF_TAZ"/>
    <property type="match status" value="1"/>
</dbReference>
<evidence type="ECO:0000256" key="7">
    <source>
        <dbReference type="ARBA" id="ARBA00022853"/>
    </source>
</evidence>
<dbReference type="InterPro" id="IPR035898">
    <property type="entry name" value="TAZ_dom_sf"/>
</dbReference>
<comment type="caution">
    <text evidence="18">The sequence shown here is derived from an EMBL/GenBank/DDBJ whole genome shotgun (WGS) entry which is preliminary data.</text>
</comment>
<sequence>MLCGCSDTMDSNHIKTCPALSSVSFVDRFVEPGDLPEQFPYRAKALFAFEEVDGTDVCFFGMHVQEYGSECPCPNTRRVYIAYLDSVHFFRPRQFRTAVYHEILLGYLDYVKQLGYTMAHIWACPPSEGDDYIFHCHPAEQKIPKPKRLQEWYKKMLDKGIIERIVLDYKDILKQAVEDKLSSAAELPYFEGDFWPNVLEESIKELDQEEEEKRKQAEAAEAAAAAANIFSLQEESEAGPDGKKKGQKKAKKSNKSKANQRKNSKKSNTPQTGNDLSAKIFATMEKHKEVFFRHQASLSPVSSKLSWPGQDFDLCVQCYEKDGHPHKMEKLGLDLDDGSSPSDQKQANPQEARKQSIQRCIQSLVHACQCRDANCRLPSCQKMKRVVQHTKICKRKTNGGCPICKQLIALCCYHAKHCQETKCPVPFCLNIKHKLKQQQLQQRLQQAQLLRRRMAVMNTRSTVPSGALPGNSSAGGPGSVLGGGAVGQANVMSGQPGAGNMVSLQAPHQPAGSKPGTQTPPANVLQVVKQVQEEAARQQAPHTGYAGKVTPLSVIGGQPQVMPPPQMQRPSLGPIGPSNAHLIPTLDQWRCVYLIYFLQLSII</sequence>
<dbReference type="Pfam" id="PF08214">
    <property type="entry name" value="HAT_KAT11"/>
    <property type="match status" value="1"/>
</dbReference>
<evidence type="ECO:0000256" key="5">
    <source>
        <dbReference type="ARBA" id="ARBA00022771"/>
    </source>
</evidence>
<evidence type="ECO:0000256" key="14">
    <source>
        <dbReference type="SAM" id="Coils"/>
    </source>
</evidence>
<keyword evidence="3" id="KW-0808">Transferase</keyword>
<dbReference type="InterPro" id="IPR031162">
    <property type="entry name" value="CBP_P300_HAT"/>
</dbReference>
<evidence type="ECO:0000256" key="1">
    <source>
        <dbReference type="ARBA" id="ARBA00004123"/>
    </source>
</evidence>
<feature type="compositionally biased region" description="Gly residues" evidence="15">
    <location>
        <begin position="473"/>
        <end position="486"/>
    </location>
</feature>
<keyword evidence="7" id="KW-0156">Chromatin regulator</keyword>
<comment type="subcellular location">
    <subcellularLocation>
        <location evidence="1">Nucleus</location>
    </subcellularLocation>
</comment>
<dbReference type="PROSITE" id="PS50134">
    <property type="entry name" value="ZF_TAZ"/>
    <property type="match status" value="1"/>
</dbReference>
<feature type="region of interest" description="Disordered" evidence="15">
    <location>
        <begin position="231"/>
        <end position="275"/>
    </location>
</feature>
<evidence type="ECO:0000256" key="11">
    <source>
        <dbReference type="ARBA" id="ARBA00023242"/>
    </source>
</evidence>
<dbReference type="EMBL" id="JAJSOF020000015">
    <property type="protein sequence ID" value="KAJ4441158.1"/>
    <property type="molecule type" value="Genomic_DNA"/>
</dbReference>
<evidence type="ECO:0000256" key="2">
    <source>
        <dbReference type="ARBA" id="ARBA00013184"/>
    </source>
</evidence>
<feature type="region of interest" description="Disordered" evidence="15">
    <location>
        <begin position="461"/>
        <end position="518"/>
    </location>
</feature>
<keyword evidence="5 13" id="KW-0863">Zinc-finger</keyword>
<keyword evidence="6 13" id="KW-0862">Zinc</keyword>
<evidence type="ECO:0000313" key="18">
    <source>
        <dbReference type="EMBL" id="KAJ4441158.1"/>
    </source>
</evidence>
<keyword evidence="9" id="KW-0010">Activator</keyword>
<evidence type="ECO:0000256" key="13">
    <source>
        <dbReference type="PROSITE-ProRule" id="PRU00203"/>
    </source>
</evidence>
<evidence type="ECO:0000259" key="17">
    <source>
        <dbReference type="PROSITE" id="PS51727"/>
    </source>
</evidence>
<proteinExistence type="predicted"/>
<evidence type="ECO:0000256" key="3">
    <source>
        <dbReference type="ARBA" id="ARBA00022679"/>
    </source>
</evidence>
<dbReference type="Proteomes" id="UP001148838">
    <property type="component" value="Unassembled WGS sequence"/>
</dbReference>
<feature type="domain" description="TAZ-type" evidence="16">
    <location>
        <begin position="350"/>
        <end position="431"/>
    </location>
</feature>
<dbReference type="Pfam" id="PF02135">
    <property type="entry name" value="zf-TAZ"/>
    <property type="match status" value="1"/>
</dbReference>
<dbReference type="PROSITE" id="PS51727">
    <property type="entry name" value="CBP_P300_HAT"/>
    <property type="match status" value="1"/>
</dbReference>
<dbReference type="PANTHER" id="PTHR13808:SF1">
    <property type="entry name" value="HISTONE ACETYLTRANSFERASE"/>
    <property type="match status" value="1"/>
</dbReference>
<dbReference type="InterPro" id="IPR043145">
    <property type="entry name" value="Znf_ZZ_sf"/>
</dbReference>
<keyword evidence="14" id="KW-0175">Coiled coil</keyword>
<dbReference type="Gene3D" id="3.30.60.90">
    <property type="match status" value="1"/>
</dbReference>
<dbReference type="Gene3D" id="1.20.1020.10">
    <property type="entry name" value="TAZ domain"/>
    <property type="match status" value="1"/>
</dbReference>
<feature type="region of interest" description="Disordered" evidence="15">
    <location>
        <begin position="329"/>
        <end position="352"/>
    </location>
</feature>
<dbReference type="PANTHER" id="PTHR13808">
    <property type="entry name" value="CBP/P300-RELATED"/>
    <property type="match status" value="1"/>
</dbReference>
<keyword evidence="8" id="KW-0805">Transcription regulation</keyword>
<evidence type="ECO:0000256" key="8">
    <source>
        <dbReference type="ARBA" id="ARBA00023015"/>
    </source>
</evidence>